<evidence type="ECO:0000256" key="2">
    <source>
        <dbReference type="ARBA" id="ARBA00022803"/>
    </source>
</evidence>
<dbReference type="Proteomes" id="UP001501671">
    <property type="component" value="Unassembled WGS sequence"/>
</dbReference>
<keyword evidence="2 3" id="KW-0802">TPR repeat</keyword>
<keyword evidence="6" id="KW-1185">Reference proteome</keyword>
<dbReference type="Pfam" id="PF14559">
    <property type="entry name" value="TPR_19"/>
    <property type="match status" value="1"/>
</dbReference>
<keyword evidence="1" id="KW-0677">Repeat</keyword>
<accession>A0ABP8HGX9</accession>
<evidence type="ECO:0000256" key="1">
    <source>
        <dbReference type="ARBA" id="ARBA00022737"/>
    </source>
</evidence>
<dbReference type="EMBL" id="BAABFO010000021">
    <property type="protein sequence ID" value="GAA4339227.1"/>
    <property type="molecule type" value="Genomic_DNA"/>
</dbReference>
<dbReference type="Gene3D" id="1.25.40.10">
    <property type="entry name" value="Tetratricopeptide repeat domain"/>
    <property type="match status" value="3"/>
</dbReference>
<dbReference type="PANTHER" id="PTHR45586:SF1">
    <property type="entry name" value="LIPOPOLYSACCHARIDE ASSEMBLY PROTEIN B"/>
    <property type="match status" value="1"/>
</dbReference>
<feature type="repeat" description="TPR" evidence="3">
    <location>
        <begin position="441"/>
        <end position="474"/>
    </location>
</feature>
<reference evidence="6" key="1">
    <citation type="journal article" date="2019" name="Int. J. Syst. Evol. Microbiol.">
        <title>The Global Catalogue of Microorganisms (GCM) 10K type strain sequencing project: providing services to taxonomists for standard genome sequencing and annotation.</title>
        <authorList>
            <consortium name="The Broad Institute Genomics Platform"/>
            <consortium name="The Broad Institute Genome Sequencing Center for Infectious Disease"/>
            <person name="Wu L."/>
            <person name="Ma J."/>
        </authorList>
    </citation>
    <scope>NUCLEOTIDE SEQUENCE [LARGE SCALE GENOMIC DNA]</scope>
    <source>
        <strain evidence="6">JCM 17666</strain>
    </source>
</reference>
<dbReference type="SMART" id="SM00028">
    <property type="entry name" value="TPR"/>
    <property type="match status" value="5"/>
</dbReference>
<sequence length="590" mass="63177">MGLGAVLGVALTASLAQAQAPGSDLLVPGLSAAAAAGPRRTPPPPPPSVDVDAELIFQVLASEVAAQRGAYAAAIGTSLELARYTRDPRLARRAVEFALAGGDMVRALDASQLWAELDPSDAEARQTALSLAAAAGKVDNLGATLRSRIAAAPDKGAAVIDARRILGRLEDRKRALAILEEAVRDVPNLPETRVSLARFAAMAGDMPRALREIQAAQAQQPQSEAIAAQALQYGIEVEPDRAIAGARAFIVSNPPARELRLMLVRALVTVKDFNGAQAELQSMANADPSDAEVVYMQGAVAYRAGDLDAADRFLQRYQAAQGSAAGATPGGLPPLADGDSAVFMRAQIAEDQNRLDDAYELLNQVDDPSAALDARLRQAVLRGKQGRIDDARKLIALIDPRDEREAARTALTESQILRNAGQRDEAIKVLQAASGKYPENTALLYDLGMLYEQQNRVADMESTLRRVIALDPGHAQAYNALGYSLADRNMRLSEAKALIERALNLQPDDPFIIDSMGWVLYRMGDNTGAIKYLKRAYGIRPDAEIGVHLGEVLWAAGEQGQARELWRSVQQKDPSNEVLKSTLARLAVTL</sequence>
<feature type="signal peptide" evidence="4">
    <location>
        <begin position="1"/>
        <end position="18"/>
    </location>
</feature>
<gene>
    <name evidence="5" type="ORF">GCM10023144_37230</name>
</gene>
<evidence type="ECO:0000313" key="6">
    <source>
        <dbReference type="Proteomes" id="UP001501671"/>
    </source>
</evidence>
<dbReference type="PANTHER" id="PTHR45586">
    <property type="entry name" value="TPR REPEAT-CONTAINING PROTEIN PA4667"/>
    <property type="match status" value="1"/>
</dbReference>
<proteinExistence type="predicted"/>
<feature type="chain" id="PRO_5045158932" evidence="4">
    <location>
        <begin position="19"/>
        <end position="590"/>
    </location>
</feature>
<dbReference type="PROSITE" id="PS50005">
    <property type="entry name" value="TPR"/>
    <property type="match status" value="1"/>
</dbReference>
<organism evidence="5 6">
    <name type="scientific">Pigmentiphaga soli</name>
    <dbReference type="NCBI Taxonomy" id="1007095"/>
    <lineage>
        <taxon>Bacteria</taxon>
        <taxon>Pseudomonadati</taxon>
        <taxon>Pseudomonadota</taxon>
        <taxon>Betaproteobacteria</taxon>
        <taxon>Burkholderiales</taxon>
        <taxon>Alcaligenaceae</taxon>
        <taxon>Pigmentiphaga</taxon>
    </lineage>
</organism>
<name>A0ABP8HGX9_9BURK</name>
<keyword evidence="4" id="KW-0732">Signal</keyword>
<evidence type="ECO:0000313" key="5">
    <source>
        <dbReference type="EMBL" id="GAA4339227.1"/>
    </source>
</evidence>
<dbReference type="SUPFAM" id="SSF48452">
    <property type="entry name" value="TPR-like"/>
    <property type="match status" value="3"/>
</dbReference>
<comment type="caution">
    <text evidence="5">The sequence shown here is derived from an EMBL/GenBank/DDBJ whole genome shotgun (WGS) entry which is preliminary data.</text>
</comment>
<dbReference type="InterPro" id="IPR011990">
    <property type="entry name" value="TPR-like_helical_dom_sf"/>
</dbReference>
<protein>
    <submittedName>
        <fullName evidence="5">Tetratricopeptide repeat protein</fullName>
    </submittedName>
</protein>
<dbReference type="Pfam" id="PF13432">
    <property type="entry name" value="TPR_16"/>
    <property type="match status" value="3"/>
</dbReference>
<dbReference type="InterPro" id="IPR051012">
    <property type="entry name" value="CellSynth/LPSAsmb/PSIAsmb"/>
</dbReference>
<evidence type="ECO:0000256" key="4">
    <source>
        <dbReference type="SAM" id="SignalP"/>
    </source>
</evidence>
<evidence type="ECO:0000256" key="3">
    <source>
        <dbReference type="PROSITE-ProRule" id="PRU00339"/>
    </source>
</evidence>
<dbReference type="InterPro" id="IPR019734">
    <property type="entry name" value="TPR_rpt"/>
</dbReference>